<dbReference type="InterPro" id="IPR011701">
    <property type="entry name" value="MFS"/>
</dbReference>
<sequence>MTEGKVMNRWLVVMGAIMVQMCLGAIYAWSVFTGALQDAGWTAAQTQVVFSVALVSYALSMVGAGFKLNTVGPRNMAILGGLILGTGYVIAGLFGGTNFWILLIFIGIVGGTGIGVGYVVPIAVGMRWFPDKKGLITGLAVAGFGLGAMLWVKLAGSMGNLIANFGLGTTFIILGITFAVFVTIGGMFMVFPPEGWLPAGYTPETSSAGGTSSVAVEFGAGEMVKTPQFWMIFFTFAFLASAGLMSIGLMQLYPMEALMANGMDRVSAMAVAGTAMAVFFSIANAAGRVVWGMISDVLGRKNSMVILAFSQGLVVMAFTYMAGTPALLYLGATLIGFNFGGGLALFPTLTADTFGTQSVGRNYPLIFLAYGAGALLGPNLGGILGGMGKFGMAFTICGILCLMGGILTMMLRAPEKKTDEAVEAEMEAA</sequence>
<dbReference type="PANTHER" id="PTHR11360:SF304">
    <property type="entry name" value="MFS DOMAIN-CONTAINING PROTEIN"/>
    <property type="match status" value="1"/>
</dbReference>
<evidence type="ECO:0000256" key="4">
    <source>
        <dbReference type="SAM" id="Phobius"/>
    </source>
</evidence>
<keyword evidence="1 4" id="KW-0812">Transmembrane</keyword>
<feature type="transmembrane region" description="Helical" evidence="4">
    <location>
        <begin position="76"/>
        <end position="94"/>
    </location>
</feature>
<evidence type="ECO:0000313" key="7">
    <source>
        <dbReference type="Proteomes" id="UP000318307"/>
    </source>
</evidence>
<evidence type="ECO:0000256" key="3">
    <source>
        <dbReference type="ARBA" id="ARBA00023136"/>
    </source>
</evidence>
<evidence type="ECO:0000256" key="1">
    <source>
        <dbReference type="ARBA" id="ARBA00022692"/>
    </source>
</evidence>
<evidence type="ECO:0000259" key="5">
    <source>
        <dbReference type="PROSITE" id="PS50850"/>
    </source>
</evidence>
<dbReference type="CDD" id="cd17353">
    <property type="entry name" value="MFS_OFA_like"/>
    <property type="match status" value="1"/>
</dbReference>
<comment type="caution">
    <text evidence="6">The sequence shown here is derived from an EMBL/GenBank/DDBJ whole genome shotgun (WGS) entry which is preliminary data.</text>
</comment>
<feature type="transmembrane region" description="Helical" evidence="4">
    <location>
        <begin position="229"/>
        <end position="249"/>
    </location>
</feature>
<feature type="transmembrane region" description="Helical" evidence="4">
    <location>
        <begin position="363"/>
        <end position="384"/>
    </location>
</feature>
<accession>A0A562RYL3</accession>
<dbReference type="AlphaFoldDB" id="A0A562RYL3"/>
<dbReference type="Gene3D" id="1.20.1250.20">
    <property type="entry name" value="MFS general substrate transporter like domains"/>
    <property type="match status" value="2"/>
</dbReference>
<name>A0A562RYL3_9BACT</name>
<feature type="transmembrane region" description="Helical" evidence="4">
    <location>
        <begin position="390"/>
        <end position="411"/>
    </location>
</feature>
<feature type="transmembrane region" description="Helical" evidence="4">
    <location>
        <begin position="269"/>
        <end position="291"/>
    </location>
</feature>
<feature type="domain" description="Major facilitator superfamily (MFS) profile" evidence="5">
    <location>
        <begin position="8"/>
        <end position="416"/>
    </location>
</feature>
<protein>
    <submittedName>
        <fullName evidence="6">OFA family oxalate/formate antiporter-like MFS transporter</fullName>
    </submittedName>
</protein>
<feature type="transmembrane region" description="Helical" evidence="4">
    <location>
        <begin position="135"/>
        <end position="152"/>
    </location>
</feature>
<dbReference type="OrthoDB" id="9793415at2"/>
<feature type="transmembrane region" description="Helical" evidence="4">
    <location>
        <begin position="328"/>
        <end position="351"/>
    </location>
</feature>
<feature type="transmembrane region" description="Helical" evidence="4">
    <location>
        <begin position="172"/>
        <end position="191"/>
    </location>
</feature>
<dbReference type="RefSeq" id="WP_144683174.1">
    <property type="nucleotide sequence ID" value="NZ_VLLC01000006.1"/>
</dbReference>
<reference evidence="6 7" key="1">
    <citation type="submission" date="2019-07" db="EMBL/GenBank/DDBJ databases">
        <title>Genome sequencing of 100 strains of the haloalkaliphilic chemolithoautotrophic sulfur-oxidizing bacterium Thioalkalivibrio.</title>
        <authorList>
            <person name="Muyzer G."/>
        </authorList>
    </citation>
    <scope>NUCLEOTIDE SEQUENCE [LARGE SCALE GENOMIC DNA]</scope>
    <source>
        <strain evidence="6 7">ASO4-4</strain>
    </source>
</reference>
<dbReference type="Proteomes" id="UP000318307">
    <property type="component" value="Unassembled WGS sequence"/>
</dbReference>
<dbReference type="InterPro" id="IPR020846">
    <property type="entry name" value="MFS_dom"/>
</dbReference>
<keyword evidence="7" id="KW-1185">Reference proteome</keyword>
<dbReference type="GO" id="GO:0022857">
    <property type="term" value="F:transmembrane transporter activity"/>
    <property type="evidence" value="ECO:0007669"/>
    <property type="project" value="InterPro"/>
</dbReference>
<feature type="transmembrane region" description="Helical" evidence="4">
    <location>
        <begin position="44"/>
        <end position="64"/>
    </location>
</feature>
<organism evidence="6 7">
    <name type="scientific">Desulfobotulus alkaliphilus</name>
    <dbReference type="NCBI Taxonomy" id="622671"/>
    <lineage>
        <taxon>Bacteria</taxon>
        <taxon>Pseudomonadati</taxon>
        <taxon>Thermodesulfobacteriota</taxon>
        <taxon>Desulfobacteria</taxon>
        <taxon>Desulfobacterales</taxon>
        <taxon>Desulfobacteraceae</taxon>
        <taxon>Desulfobotulus</taxon>
    </lineage>
</organism>
<gene>
    <name evidence="6" type="ORF">LZ24_01115</name>
</gene>
<dbReference type="InterPro" id="IPR050327">
    <property type="entry name" value="Proton-linked_MCT"/>
</dbReference>
<dbReference type="PANTHER" id="PTHR11360">
    <property type="entry name" value="MONOCARBOXYLATE TRANSPORTER"/>
    <property type="match status" value="1"/>
</dbReference>
<keyword evidence="2 4" id="KW-1133">Transmembrane helix</keyword>
<evidence type="ECO:0000256" key="2">
    <source>
        <dbReference type="ARBA" id="ARBA00022989"/>
    </source>
</evidence>
<feature type="transmembrane region" description="Helical" evidence="4">
    <location>
        <begin position="100"/>
        <end position="123"/>
    </location>
</feature>
<proteinExistence type="predicted"/>
<dbReference type="PROSITE" id="PS50850">
    <property type="entry name" value="MFS"/>
    <property type="match status" value="1"/>
</dbReference>
<feature type="transmembrane region" description="Helical" evidence="4">
    <location>
        <begin position="12"/>
        <end position="32"/>
    </location>
</feature>
<dbReference type="Pfam" id="PF07690">
    <property type="entry name" value="MFS_1"/>
    <property type="match status" value="1"/>
</dbReference>
<dbReference type="SUPFAM" id="SSF103473">
    <property type="entry name" value="MFS general substrate transporter"/>
    <property type="match status" value="1"/>
</dbReference>
<keyword evidence="3 4" id="KW-0472">Membrane</keyword>
<evidence type="ECO:0000313" key="6">
    <source>
        <dbReference type="EMBL" id="TWI74175.1"/>
    </source>
</evidence>
<dbReference type="InterPro" id="IPR036259">
    <property type="entry name" value="MFS_trans_sf"/>
</dbReference>
<dbReference type="EMBL" id="VLLC01000006">
    <property type="protein sequence ID" value="TWI74175.1"/>
    <property type="molecule type" value="Genomic_DNA"/>
</dbReference>
<feature type="transmembrane region" description="Helical" evidence="4">
    <location>
        <begin position="303"/>
        <end position="322"/>
    </location>
</feature>